<name>A0A9D1XLH0_9FIRM</name>
<organism evidence="1 2">
    <name type="scientific">Candidatus Erysipelatoclostridium merdavium</name>
    <dbReference type="NCBI Taxonomy" id="2838566"/>
    <lineage>
        <taxon>Bacteria</taxon>
        <taxon>Bacillati</taxon>
        <taxon>Bacillota</taxon>
        <taxon>Erysipelotrichia</taxon>
        <taxon>Erysipelotrichales</taxon>
        <taxon>Erysipelotrichales incertae sedis</taxon>
    </lineage>
</organism>
<accession>A0A9D1XLH0</accession>
<reference evidence="1" key="2">
    <citation type="submission" date="2021-04" db="EMBL/GenBank/DDBJ databases">
        <authorList>
            <person name="Gilroy R."/>
        </authorList>
    </citation>
    <scope>NUCLEOTIDE SEQUENCE</scope>
    <source>
        <strain evidence="1">ChiGjej1B1-14440</strain>
    </source>
</reference>
<sequence length="170" mass="20190">MENGFVLQIDYKNENKILDILNSDLFNDCLKRSFILRRKQLKNYGKDWKLYEVDIIKGYIFMEMIDLDLFKKKLSKCKEIFELNNHNKIRLVKLQKHDLGFLNKFNSTVIDNSTGDIENGKIVVKEGPLIGKEDLIRKVDRHKRLAFFNYKFSFDNYDICLGLEIKNKTV</sequence>
<comment type="caution">
    <text evidence="1">The sequence shown here is derived from an EMBL/GenBank/DDBJ whole genome shotgun (WGS) entry which is preliminary data.</text>
</comment>
<proteinExistence type="predicted"/>
<evidence type="ECO:0000313" key="1">
    <source>
        <dbReference type="EMBL" id="HIX81713.1"/>
    </source>
</evidence>
<protein>
    <submittedName>
        <fullName evidence="1">Uncharacterized protein</fullName>
    </submittedName>
</protein>
<reference evidence="1" key="1">
    <citation type="journal article" date="2021" name="PeerJ">
        <title>Extensive microbial diversity within the chicken gut microbiome revealed by metagenomics and culture.</title>
        <authorList>
            <person name="Gilroy R."/>
            <person name="Ravi A."/>
            <person name="Getino M."/>
            <person name="Pursley I."/>
            <person name="Horton D.L."/>
            <person name="Alikhan N.F."/>
            <person name="Baker D."/>
            <person name="Gharbi K."/>
            <person name="Hall N."/>
            <person name="Watson M."/>
            <person name="Adriaenssens E.M."/>
            <person name="Foster-Nyarko E."/>
            <person name="Jarju S."/>
            <person name="Secka A."/>
            <person name="Antonio M."/>
            <person name="Oren A."/>
            <person name="Chaudhuri R.R."/>
            <person name="La Ragione R."/>
            <person name="Hildebrand F."/>
            <person name="Pallen M.J."/>
        </authorList>
    </citation>
    <scope>NUCLEOTIDE SEQUENCE</scope>
    <source>
        <strain evidence="1">ChiGjej1B1-14440</strain>
    </source>
</reference>
<gene>
    <name evidence="1" type="ORF">H9980_07055</name>
</gene>
<evidence type="ECO:0000313" key="2">
    <source>
        <dbReference type="Proteomes" id="UP000886724"/>
    </source>
</evidence>
<dbReference type="EMBL" id="DXET01000154">
    <property type="protein sequence ID" value="HIX81713.1"/>
    <property type="molecule type" value="Genomic_DNA"/>
</dbReference>
<dbReference type="Proteomes" id="UP000886724">
    <property type="component" value="Unassembled WGS sequence"/>
</dbReference>
<dbReference type="AlphaFoldDB" id="A0A9D1XLH0"/>